<proteinExistence type="predicted"/>
<dbReference type="NCBIfam" id="TIGR04183">
    <property type="entry name" value="Por_Secre_tail"/>
    <property type="match status" value="1"/>
</dbReference>
<accession>A0A1M4Y0F7</accession>
<sequence>MKKTYFLLLFLLFFGLIKAQQWETVSTMPSYYNAVQLKVVNDNNIIISSEIYKLRRWDGNQWSNIGDFYNSFSSPRFVYFADDDIYATKNDYLNGDTTTEYNYIAHWDGTSWTNANNLNVARTINNIHVISANEMYAVGQFELPDYRWKPVAKFANGAWSVLGEGDPQAGAYSTYSNLWVEGPNEVYSTSGYSDASVIRIKHWDGNTWDVLYNFQLDEAERLSRTQVSNNGTIYSFGYEIDSNDSCLAKWNGQYWEVLGDMSAELNLDNTTSNSFMSYKIADNGYIYVVGTKLEDDVTNNYMVAQWDGSSWSEVGQINASGEVSALDFYNDYIYVTYHNLVKRFPINTNLNVETSPNLNKLTVYPNPASEYLKIDHLNSESAEVLIYTSNGQLVKREKIDGSNTNQIDISKIKPGIYSVIVNSKSFKTTRKIIVK</sequence>
<dbReference type="EMBL" id="FQTW01000011">
    <property type="protein sequence ID" value="SHE99160.1"/>
    <property type="molecule type" value="Genomic_DNA"/>
</dbReference>
<dbReference type="Pfam" id="PF18962">
    <property type="entry name" value="Por_Secre_tail"/>
    <property type="match status" value="1"/>
</dbReference>
<evidence type="ECO:0000313" key="4">
    <source>
        <dbReference type="Proteomes" id="UP000184462"/>
    </source>
</evidence>
<reference evidence="3 4" key="1">
    <citation type="submission" date="2016-11" db="EMBL/GenBank/DDBJ databases">
        <authorList>
            <person name="Jaros S."/>
            <person name="Januszkiewicz K."/>
            <person name="Wedrychowicz H."/>
        </authorList>
    </citation>
    <scope>NUCLEOTIDE SEQUENCE [LARGE SCALE GENOMIC DNA]</scope>
    <source>
        <strain evidence="3 4">DSM 25661</strain>
    </source>
</reference>
<gene>
    <name evidence="3" type="ORF">SAMN05444278_11154</name>
</gene>
<evidence type="ECO:0000256" key="1">
    <source>
        <dbReference type="ARBA" id="ARBA00022729"/>
    </source>
</evidence>
<feature type="domain" description="Secretion system C-terminal sorting" evidence="2">
    <location>
        <begin position="363"/>
        <end position="434"/>
    </location>
</feature>
<organism evidence="3 4">
    <name type="scientific">Psychroflexus salarius</name>
    <dbReference type="NCBI Taxonomy" id="1155689"/>
    <lineage>
        <taxon>Bacteria</taxon>
        <taxon>Pseudomonadati</taxon>
        <taxon>Bacteroidota</taxon>
        <taxon>Flavobacteriia</taxon>
        <taxon>Flavobacteriales</taxon>
        <taxon>Flavobacteriaceae</taxon>
        <taxon>Psychroflexus</taxon>
    </lineage>
</organism>
<dbReference type="AlphaFoldDB" id="A0A1M4Y0F7"/>
<dbReference type="Proteomes" id="UP000184462">
    <property type="component" value="Unassembled WGS sequence"/>
</dbReference>
<dbReference type="InterPro" id="IPR011043">
    <property type="entry name" value="Gal_Oxase/kelch_b-propeller"/>
</dbReference>
<dbReference type="STRING" id="1155689.SAMN05444278_11154"/>
<dbReference type="SUPFAM" id="SSF50965">
    <property type="entry name" value="Galactose oxidase, central domain"/>
    <property type="match status" value="2"/>
</dbReference>
<keyword evidence="4" id="KW-1185">Reference proteome</keyword>
<protein>
    <submittedName>
        <fullName evidence="3">Por secretion system C-terminal sorting domain-containing protein</fullName>
    </submittedName>
</protein>
<dbReference type="OrthoDB" id="789014at2"/>
<evidence type="ECO:0000313" key="3">
    <source>
        <dbReference type="EMBL" id="SHE99160.1"/>
    </source>
</evidence>
<keyword evidence="1" id="KW-0732">Signal</keyword>
<dbReference type="RefSeq" id="WP_073193666.1">
    <property type="nucleotide sequence ID" value="NZ_FQTW01000011.1"/>
</dbReference>
<dbReference type="InterPro" id="IPR026444">
    <property type="entry name" value="Secre_tail"/>
</dbReference>
<evidence type="ECO:0000259" key="2">
    <source>
        <dbReference type="Pfam" id="PF18962"/>
    </source>
</evidence>
<name>A0A1M4Y0F7_9FLAO</name>